<organism evidence="2 3">
    <name type="scientific">Colletotrichum cuscutae</name>
    <dbReference type="NCBI Taxonomy" id="1209917"/>
    <lineage>
        <taxon>Eukaryota</taxon>
        <taxon>Fungi</taxon>
        <taxon>Dikarya</taxon>
        <taxon>Ascomycota</taxon>
        <taxon>Pezizomycotina</taxon>
        <taxon>Sordariomycetes</taxon>
        <taxon>Hypocreomycetidae</taxon>
        <taxon>Glomerellales</taxon>
        <taxon>Glomerellaceae</taxon>
        <taxon>Colletotrichum</taxon>
        <taxon>Colletotrichum acutatum species complex</taxon>
    </lineage>
</organism>
<name>A0AAI9YAB6_9PEZI</name>
<evidence type="ECO:0000313" key="2">
    <source>
        <dbReference type="EMBL" id="KAK1492714.1"/>
    </source>
</evidence>
<feature type="region of interest" description="Disordered" evidence="1">
    <location>
        <begin position="1"/>
        <end position="102"/>
    </location>
</feature>
<dbReference type="Proteomes" id="UP001239213">
    <property type="component" value="Unassembled WGS sequence"/>
</dbReference>
<feature type="compositionally biased region" description="Polar residues" evidence="1">
    <location>
        <begin position="72"/>
        <end position="87"/>
    </location>
</feature>
<reference evidence="2" key="1">
    <citation type="submission" date="2016-11" db="EMBL/GenBank/DDBJ databases">
        <title>The genome sequence of Colletotrichum cuscutae.</title>
        <authorList>
            <person name="Baroncelli R."/>
        </authorList>
    </citation>
    <scope>NUCLEOTIDE SEQUENCE</scope>
    <source>
        <strain evidence="2">IMI 304802</strain>
    </source>
</reference>
<sequence>MAVETNLQSFQAQERHHEAQPAHTLSPPHASERLNDLDSPQARAQPPSVPSDINGNCQNLEIKKSLLPQRPRNMNNLTDRGQASSNDGIVPTSARGQGKSLHKKAPRRQLWIPFPATPFFAFQLGQLLLNSQALAPFCAESSPTRPSPPHPPRENAELNQTLFGRRLAIPTTLSYSPPGGLRLAKEAKCWQVGQWPTTQHPGLCTMRATCKLPAINVSGEP</sequence>
<dbReference type="AlphaFoldDB" id="A0AAI9YAB6"/>
<dbReference type="EMBL" id="MPDP01000028">
    <property type="protein sequence ID" value="KAK1492714.1"/>
    <property type="molecule type" value="Genomic_DNA"/>
</dbReference>
<keyword evidence="3" id="KW-1185">Reference proteome</keyword>
<evidence type="ECO:0000256" key="1">
    <source>
        <dbReference type="SAM" id="MobiDB-lite"/>
    </source>
</evidence>
<proteinExistence type="predicted"/>
<evidence type="ECO:0000313" key="3">
    <source>
        <dbReference type="Proteomes" id="UP001239213"/>
    </source>
</evidence>
<feature type="compositionally biased region" description="Polar residues" evidence="1">
    <location>
        <begin position="1"/>
        <end position="12"/>
    </location>
</feature>
<protein>
    <submittedName>
        <fullName evidence="2">Uncharacterized protein</fullName>
    </submittedName>
</protein>
<accession>A0AAI9YAB6</accession>
<gene>
    <name evidence="2" type="ORF">CCUS01_13992</name>
</gene>
<comment type="caution">
    <text evidence="2">The sequence shown here is derived from an EMBL/GenBank/DDBJ whole genome shotgun (WGS) entry which is preliminary data.</text>
</comment>